<dbReference type="InterPro" id="IPR013159">
    <property type="entry name" value="DnaA_C"/>
</dbReference>
<keyword evidence="5 8" id="KW-0067">ATP-binding</keyword>
<keyword evidence="6 8" id="KW-0446">Lipid-binding</keyword>
<evidence type="ECO:0000256" key="7">
    <source>
        <dbReference type="ARBA" id="ARBA00023125"/>
    </source>
</evidence>
<keyword evidence="15" id="KW-1185">Reference proteome</keyword>
<reference evidence="15" key="1">
    <citation type="submission" date="2019-10" db="EMBL/GenBank/DDBJ databases">
        <title>Borrelia maritima sp. nov., a novel species of the Borrelia burgdorferi sensu lato complex, occupies a basal position to North American species.</title>
        <authorList>
            <person name="Margos G."/>
            <person name="Fedorova N."/>
            <person name="Becker N.S."/>
            <person name="Kleinjan J.E."/>
            <person name="Marosevic D."/>
            <person name="Krebs S."/>
            <person name="Hui L."/>
            <person name="Fingerle V."/>
            <person name="Lane R.S."/>
        </authorList>
    </citation>
    <scope>NUCLEOTIDE SEQUENCE [LARGE SCALE GENOMIC DNA]</scope>
    <source>
        <strain evidence="15">CA690</strain>
    </source>
</reference>
<dbReference type="InterPro" id="IPR038454">
    <property type="entry name" value="DnaA_N_sf"/>
</dbReference>
<dbReference type="Gene3D" id="1.10.1750.10">
    <property type="match status" value="1"/>
</dbReference>
<dbReference type="RefSeq" id="WP_151552169.1">
    <property type="nucleotide sequence ID" value="NZ_CP044535.1"/>
</dbReference>
<dbReference type="InterPro" id="IPR027417">
    <property type="entry name" value="P-loop_NTPase"/>
</dbReference>
<evidence type="ECO:0000259" key="12">
    <source>
        <dbReference type="SMART" id="SM00382"/>
    </source>
</evidence>
<comment type="similarity">
    <text evidence="1 8 11">Belongs to the DnaA family.</text>
</comment>
<dbReference type="FunFam" id="3.40.50.300:FF:000668">
    <property type="entry name" value="Chromosomal replication initiator protein DnaA"/>
    <property type="match status" value="1"/>
</dbReference>
<comment type="domain">
    <text evidence="8">Domain I is involved in oligomerization and binding regulators, domain II is flexibile and of varying length in different bacteria, domain III forms the AAA+ region, while domain IV binds dsDNA.</text>
</comment>
<dbReference type="SMART" id="SM00760">
    <property type="entry name" value="Bac_DnaA_C"/>
    <property type="match status" value="1"/>
</dbReference>
<dbReference type="KEGG" id="bmat:DB723_02165"/>
<dbReference type="AlphaFoldDB" id="A0A5J6WBB7"/>
<feature type="binding site" evidence="8">
    <location>
        <position position="189"/>
    </location>
    <ligand>
        <name>ATP</name>
        <dbReference type="ChEBI" id="CHEBI:30616"/>
    </ligand>
</feature>
<dbReference type="HAMAP" id="MF_00377">
    <property type="entry name" value="DnaA_bact"/>
    <property type="match status" value="1"/>
</dbReference>
<dbReference type="InterPro" id="IPR010921">
    <property type="entry name" value="Trp_repressor/repl_initiator"/>
</dbReference>
<dbReference type="Pfam" id="PF11638">
    <property type="entry name" value="DnaA_N"/>
    <property type="match status" value="1"/>
</dbReference>
<dbReference type="OrthoDB" id="9807019at2"/>
<evidence type="ECO:0000313" key="14">
    <source>
        <dbReference type="EMBL" id="QFI14556.1"/>
    </source>
</evidence>
<dbReference type="InterPro" id="IPR024633">
    <property type="entry name" value="DnaA_N_dom"/>
</dbReference>
<dbReference type="GO" id="GO:0003688">
    <property type="term" value="F:DNA replication origin binding"/>
    <property type="evidence" value="ECO:0007669"/>
    <property type="project" value="UniProtKB-UniRule"/>
</dbReference>
<keyword evidence="3 8" id="KW-0235">DNA replication</keyword>
<evidence type="ECO:0000256" key="4">
    <source>
        <dbReference type="ARBA" id="ARBA00022741"/>
    </source>
</evidence>
<dbReference type="PANTHER" id="PTHR30050:SF2">
    <property type="entry name" value="CHROMOSOMAL REPLICATION INITIATOR PROTEIN DNAA"/>
    <property type="match status" value="1"/>
</dbReference>
<feature type="binding site" evidence="8">
    <location>
        <position position="185"/>
    </location>
    <ligand>
        <name>ATP</name>
        <dbReference type="ChEBI" id="CHEBI:30616"/>
    </ligand>
</feature>
<dbReference type="GO" id="GO:0006270">
    <property type="term" value="P:DNA replication initiation"/>
    <property type="evidence" value="ECO:0007669"/>
    <property type="project" value="UniProtKB-UniRule"/>
</dbReference>
<dbReference type="SUPFAM" id="SSF48295">
    <property type="entry name" value="TrpR-like"/>
    <property type="match status" value="1"/>
</dbReference>
<dbReference type="Pfam" id="PF08299">
    <property type="entry name" value="Bac_DnaA_C"/>
    <property type="match status" value="1"/>
</dbReference>
<feature type="domain" description="Chromosomal replication initiator DnaA C-terminal" evidence="13">
    <location>
        <begin position="392"/>
        <end position="461"/>
    </location>
</feature>
<evidence type="ECO:0000256" key="3">
    <source>
        <dbReference type="ARBA" id="ARBA00022705"/>
    </source>
</evidence>
<name>A0A5J6WBB7_9SPIR</name>
<dbReference type="Gene3D" id="3.40.50.300">
    <property type="entry name" value="P-loop containing nucleotide triphosphate hydrolases"/>
    <property type="match status" value="1"/>
</dbReference>
<dbReference type="InterPro" id="IPR020591">
    <property type="entry name" value="Chromosome_initiator_DnaA-like"/>
</dbReference>
<comment type="function">
    <text evidence="8 10">Plays an essential role in the initiation and regulation of chromosomal replication. ATP-DnaA binds to the origin of replication (oriC) to initiate formation of the DNA replication initiation complex once per cell cycle. Binds the DnaA box (a 9 base pair repeat at the origin) and separates the double-stranded (ds)DNA. Forms a right-handed helical filament on oriC DNA; dsDNA binds to the exterior of the filament while single-stranded (ss)DNA is stabiized in the filament's interior. The ATP-DnaA-oriC complex binds and stabilizes one strand of the AT-rich DNA unwinding element (DUE), permitting loading of DNA polymerase. After initiation quickly degrades to an ADP-DnaA complex that is not apt for DNA replication. Binds acidic phospholipids.</text>
</comment>
<dbReference type="PANTHER" id="PTHR30050">
    <property type="entry name" value="CHROMOSOMAL REPLICATION INITIATOR PROTEIN DNAA"/>
    <property type="match status" value="1"/>
</dbReference>
<dbReference type="InterPro" id="IPR003593">
    <property type="entry name" value="AAA+_ATPase"/>
</dbReference>
<evidence type="ECO:0000256" key="9">
    <source>
        <dbReference type="NCBIfam" id="TIGR00362"/>
    </source>
</evidence>
<dbReference type="SMART" id="SM00382">
    <property type="entry name" value="AAA"/>
    <property type="match status" value="1"/>
</dbReference>
<evidence type="ECO:0000256" key="6">
    <source>
        <dbReference type="ARBA" id="ARBA00023121"/>
    </source>
</evidence>
<protein>
    <recommendedName>
        <fullName evidence="8 9">Chromosomal replication initiator protein DnaA</fullName>
    </recommendedName>
</protein>
<dbReference type="NCBIfam" id="TIGR00362">
    <property type="entry name" value="DnaA"/>
    <property type="match status" value="1"/>
</dbReference>
<accession>A0A5J6WBB7</accession>
<comment type="subunit">
    <text evidence="8">Oligomerizes as a right-handed, spiral filament on DNA at oriC.</text>
</comment>
<dbReference type="PRINTS" id="PR00051">
    <property type="entry name" value="DNAA"/>
</dbReference>
<keyword evidence="4 8" id="KW-0547">Nucleotide-binding</keyword>
<evidence type="ECO:0000256" key="8">
    <source>
        <dbReference type="HAMAP-Rule" id="MF_00377"/>
    </source>
</evidence>
<dbReference type="InterPro" id="IPR001957">
    <property type="entry name" value="Chromosome_initiator_DnaA"/>
</dbReference>
<feature type="region of interest" description="Domain IV, binds dsDNA" evidence="8">
    <location>
        <begin position="358"/>
        <end position="488"/>
    </location>
</feature>
<feature type="binding site" evidence="8">
    <location>
        <position position="187"/>
    </location>
    <ligand>
        <name>ATP</name>
        <dbReference type="ChEBI" id="CHEBI:30616"/>
    </ligand>
</feature>
<comment type="caution">
    <text evidence="8">Lacks conserved residue(s) required for the propagation of feature annotation.</text>
</comment>
<dbReference type="GO" id="GO:0006275">
    <property type="term" value="P:regulation of DNA replication"/>
    <property type="evidence" value="ECO:0007669"/>
    <property type="project" value="UniProtKB-UniRule"/>
</dbReference>
<dbReference type="Gene3D" id="3.30.300.180">
    <property type="match status" value="1"/>
</dbReference>
<dbReference type="Pfam" id="PF00308">
    <property type="entry name" value="Bac_DnaA"/>
    <property type="match status" value="1"/>
</dbReference>
<dbReference type="CDD" id="cd00009">
    <property type="entry name" value="AAA"/>
    <property type="match status" value="1"/>
</dbReference>
<dbReference type="InterPro" id="IPR013317">
    <property type="entry name" value="DnaA_dom"/>
</dbReference>
<sequence>MEKLKNIWSLILTEIKKELSEEEFYVWFENLCFLESIGDNIKISAPNLFHKNQIEKRFAKKIKEILTKNGHNDVVIEFTNQTPKTYSGKQESNKTAFSETFSNLNTSKKNTLYKEPVQSIKDRITMYIKKEEGPTNFKNPFLKKKYTFENFIIGPNNKLAYNASLSISKNPGKKYNPCLIYGGVGLGKTHLLQSIGNKTEELHHNLKILYVTAENFLNEFVESIKTHETKQFKKKYRYLDMLLIDDIHDLQKKEGIQEELFHTFNALYEDNKQLVFTCDRSPFELTNFTDRLKSRFTRGLNVDISKPNFELRVAIIEKKAEEDGIKVPKDILNLVAQKVTTNVRDLEAAVTKLKAYIDLDNIEIDIETAEKIIKEIIIYEKETTNEPNSKINIENIKKILLRELKIAHKDIEGHSKKPEITKARHIYAYLLRNFTELSTVEIGKIIGGKTHSTVLYSINKIDRDRNNDKEINNLITELMNKIKKNKPN</sequence>
<keyword evidence="7 8" id="KW-0238">DNA-binding</keyword>
<feature type="binding site" evidence="8">
    <location>
        <position position="188"/>
    </location>
    <ligand>
        <name>ATP</name>
        <dbReference type="ChEBI" id="CHEBI:30616"/>
    </ligand>
</feature>
<evidence type="ECO:0000256" key="10">
    <source>
        <dbReference type="RuleBase" id="RU000577"/>
    </source>
</evidence>
<dbReference type="EMBL" id="CP044535">
    <property type="protein sequence ID" value="QFI14556.1"/>
    <property type="molecule type" value="Genomic_DNA"/>
</dbReference>
<dbReference type="GO" id="GO:0005524">
    <property type="term" value="F:ATP binding"/>
    <property type="evidence" value="ECO:0007669"/>
    <property type="project" value="UniProtKB-UniRule"/>
</dbReference>
<evidence type="ECO:0000256" key="1">
    <source>
        <dbReference type="ARBA" id="ARBA00006583"/>
    </source>
</evidence>
<evidence type="ECO:0000259" key="13">
    <source>
        <dbReference type="SMART" id="SM00760"/>
    </source>
</evidence>
<evidence type="ECO:0000313" key="15">
    <source>
        <dbReference type="Proteomes" id="UP000326393"/>
    </source>
</evidence>
<evidence type="ECO:0000256" key="2">
    <source>
        <dbReference type="ARBA" id="ARBA00022490"/>
    </source>
</evidence>
<feature type="domain" description="AAA+ ATPase" evidence="12">
    <location>
        <begin position="174"/>
        <end position="306"/>
    </location>
</feature>
<dbReference type="GO" id="GO:0008289">
    <property type="term" value="F:lipid binding"/>
    <property type="evidence" value="ECO:0007669"/>
    <property type="project" value="UniProtKB-KW"/>
</dbReference>
<organism evidence="14 15">
    <name type="scientific">Borrelia maritima</name>
    <dbReference type="NCBI Taxonomy" id="2761123"/>
    <lineage>
        <taxon>Bacteria</taxon>
        <taxon>Pseudomonadati</taxon>
        <taxon>Spirochaetota</taxon>
        <taxon>Spirochaetia</taxon>
        <taxon>Spirochaetales</taxon>
        <taxon>Borreliaceae</taxon>
        <taxon>Borrelia</taxon>
    </lineage>
</organism>
<dbReference type="GO" id="GO:0005737">
    <property type="term" value="C:cytoplasm"/>
    <property type="evidence" value="ECO:0007669"/>
    <property type="project" value="UniProtKB-SubCell"/>
</dbReference>
<dbReference type="Proteomes" id="UP000326393">
    <property type="component" value="Chromosome"/>
</dbReference>
<feature type="region of interest" description="Domain III, AAA+ region" evidence="8">
    <location>
        <begin position="141"/>
        <end position="357"/>
    </location>
</feature>
<dbReference type="Gene3D" id="1.10.8.60">
    <property type="match status" value="1"/>
</dbReference>
<dbReference type="SUPFAM" id="SSF52540">
    <property type="entry name" value="P-loop containing nucleoside triphosphate hydrolases"/>
    <property type="match status" value="1"/>
</dbReference>
<dbReference type="PROSITE" id="PS01008">
    <property type="entry name" value="DNAA"/>
    <property type="match status" value="1"/>
</dbReference>
<evidence type="ECO:0000256" key="11">
    <source>
        <dbReference type="RuleBase" id="RU004227"/>
    </source>
</evidence>
<dbReference type="InterPro" id="IPR018312">
    <property type="entry name" value="Chromosome_initiator_DnaA_CS"/>
</dbReference>
<dbReference type="CDD" id="cd06571">
    <property type="entry name" value="Bac_DnaA_C"/>
    <property type="match status" value="1"/>
</dbReference>
<gene>
    <name evidence="8 14" type="primary">dnaA</name>
    <name evidence="14" type="ORF">DB723_02165</name>
</gene>
<dbReference type="GO" id="GO:0005886">
    <property type="term" value="C:plasma membrane"/>
    <property type="evidence" value="ECO:0007669"/>
    <property type="project" value="TreeGrafter"/>
</dbReference>
<comment type="subcellular location">
    <subcellularLocation>
        <location evidence="8">Cytoplasm</location>
    </subcellularLocation>
</comment>
<reference evidence="14 15" key="2">
    <citation type="journal article" date="2020" name="Int. J. Syst. Evol. Microbiol.">
        <title>Borrelia maritima sp. nov., a novel species of the Borrelia burgdorferi sensu lato complex, occupying a basal position to North American species.</title>
        <authorList>
            <person name="Margos G."/>
            <person name="Fedorova N."/>
            <person name="Becker N.S."/>
            <person name="Kleinjan J.E."/>
            <person name="Marosevic D."/>
            <person name="Krebs S."/>
            <person name="Hui L."/>
            <person name="Fingerle V."/>
            <person name="Lane R.S."/>
        </authorList>
    </citation>
    <scope>NUCLEOTIDE SEQUENCE [LARGE SCALE GENOMIC DNA]</scope>
    <source>
        <strain evidence="14 15">CA690</strain>
    </source>
</reference>
<keyword evidence="2 8" id="KW-0963">Cytoplasm</keyword>
<proteinExistence type="inferred from homology"/>
<evidence type="ECO:0000256" key="5">
    <source>
        <dbReference type="ARBA" id="ARBA00022840"/>
    </source>
</evidence>
<feature type="region of interest" description="Domain I, interacts with DnaA modulators" evidence="8">
    <location>
        <begin position="1"/>
        <end position="95"/>
    </location>
</feature>